<dbReference type="PROSITE" id="PS50279">
    <property type="entry name" value="BPTI_KUNITZ_2"/>
    <property type="match status" value="6"/>
</dbReference>
<reference evidence="5" key="1">
    <citation type="submission" date="2014-01" db="EMBL/GenBank/DDBJ databases">
        <authorList>
            <person name="Aslett M."/>
        </authorList>
    </citation>
    <scope>NUCLEOTIDE SEQUENCE</scope>
</reference>
<dbReference type="FunFam" id="4.10.410.10:FF:000020">
    <property type="entry name" value="Collagen, type VI, alpha 3"/>
    <property type="match status" value="2"/>
</dbReference>
<evidence type="ECO:0000259" key="4">
    <source>
        <dbReference type="PROSITE" id="PS50279"/>
    </source>
</evidence>
<evidence type="ECO:0000256" key="3">
    <source>
        <dbReference type="ARBA" id="ARBA00023157"/>
    </source>
</evidence>
<dbReference type="PROSITE" id="PS00280">
    <property type="entry name" value="BPTI_KUNITZ_1"/>
    <property type="match status" value="2"/>
</dbReference>
<dbReference type="Pfam" id="PF00014">
    <property type="entry name" value="Kunitz_BPTI"/>
    <property type="match status" value="6"/>
</dbReference>
<feature type="domain" description="BPTI/Kunitz inhibitor" evidence="4">
    <location>
        <begin position="218"/>
        <end position="268"/>
    </location>
</feature>
<keyword evidence="3" id="KW-1015">Disulfide bond</keyword>
<feature type="domain" description="BPTI/Kunitz inhibitor" evidence="4">
    <location>
        <begin position="157"/>
        <end position="207"/>
    </location>
</feature>
<dbReference type="InterPro" id="IPR020901">
    <property type="entry name" value="Prtase_inh_Kunz-CS"/>
</dbReference>
<dbReference type="InterPro" id="IPR036880">
    <property type="entry name" value="Kunitz_BPTI_sf"/>
</dbReference>
<proteinExistence type="predicted"/>
<dbReference type="InterPro" id="IPR002223">
    <property type="entry name" value="Kunitz_BPTI"/>
</dbReference>
<accession>A0A077ZC93</accession>
<keyword evidence="2" id="KW-0722">Serine protease inhibitor</keyword>
<keyword evidence="1" id="KW-0646">Protease inhibitor</keyword>
<dbReference type="PRINTS" id="PR00759">
    <property type="entry name" value="BASICPTASE"/>
</dbReference>
<feature type="domain" description="BPTI/Kunitz inhibitor" evidence="4">
    <location>
        <begin position="96"/>
        <end position="146"/>
    </location>
</feature>
<dbReference type="GO" id="GO:0005615">
    <property type="term" value="C:extracellular space"/>
    <property type="evidence" value="ECO:0007669"/>
    <property type="project" value="TreeGrafter"/>
</dbReference>
<dbReference type="FunFam" id="4.10.410.10:FF:000004">
    <property type="entry name" value="Tissue factor pathway inhibitor"/>
    <property type="match status" value="2"/>
</dbReference>
<dbReference type="EMBL" id="HG806123">
    <property type="protein sequence ID" value="CDW57128.1"/>
    <property type="molecule type" value="Genomic_DNA"/>
</dbReference>
<dbReference type="GO" id="GO:0004867">
    <property type="term" value="F:serine-type endopeptidase inhibitor activity"/>
    <property type="evidence" value="ECO:0007669"/>
    <property type="project" value="UniProtKB-KW"/>
</dbReference>
<name>A0A077ZC93_TRITR</name>
<dbReference type="SUPFAM" id="SSF57362">
    <property type="entry name" value="BPTI-like"/>
    <property type="match status" value="6"/>
</dbReference>
<dbReference type="OrthoDB" id="4473401at2759"/>
<evidence type="ECO:0000256" key="2">
    <source>
        <dbReference type="ARBA" id="ARBA00022900"/>
    </source>
</evidence>
<dbReference type="AlphaFoldDB" id="A0A077ZC93"/>
<dbReference type="PANTHER" id="PTHR10083:SF374">
    <property type="entry name" value="BPTI_KUNITZ INHIBITOR DOMAIN-CONTAINING PROTEIN"/>
    <property type="match status" value="1"/>
</dbReference>
<dbReference type="SMART" id="SM00131">
    <property type="entry name" value="KU"/>
    <property type="match status" value="5"/>
</dbReference>
<dbReference type="CDD" id="cd00109">
    <property type="entry name" value="Kunitz-type"/>
    <property type="match status" value="6"/>
</dbReference>
<gene>
    <name evidence="5" type="ORF">TTRE_0000541501</name>
</gene>
<sequence>MLFSYSGCGGNKNNFQTYEECEAKCIISKVVNENPCEQPREEGLCSAVIHKWFYDKTARECRSFVYSGCAGNSNNFETREECEQQCVAETSALSACEQPQDSGPCKASFQRYFYNPFSAQCEMFLYGGCEGNQNNFKTKKECDENCTIQSIRPPNPCELPVEVGPCKATLTRYYYNRASKRCETFSYGGCRGNKNNFETKAECKKQCGKDNAPTGDGCNAPKDPGTCTKNLYLWYFDRESLVCKPFIYGGCGGNANRYVTKEECERRCVAPLPARAICSLPNAVGSCRRSLSRFYYDFEAKACRSFTYTGCEGNANNFRTEAECFAKCSSVQ</sequence>
<feature type="domain" description="BPTI/Kunitz inhibitor" evidence="4">
    <location>
        <begin position="278"/>
        <end position="328"/>
    </location>
</feature>
<organism evidence="5 6">
    <name type="scientific">Trichuris trichiura</name>
    <name type="common">Whipworm</name>
    <name type="synonym">Trichocephalus trichiurus</name>
    <dbReference type="NCBI Taxonomy" id="36087"/>
    <lineage>
        <taxon>Eukaryota</taxon>
        <taxon>Metazoa</taxon>
        <taxon>Ecdysozoa</taxon>
        <taxon>Nematoda</taxon>
        <taxon>Enoplea</taxon>
        <taxon>Dorylaimia</taxon>
        <taxon>Trichinellida</taxon>
        <taxon>Trichuridae</taxon>
        <taxon>Trichuris</taxon>
    </lineage>
</organism>
<dbReference type="STRING" id="36087.A0A077ZC93"/>
<evidence type="ECO:0000313" key="5">
    <source>
        <dbReference type="EMBL" id="CDW57128.1"/>
    </source>
</evidence>
<protein>
    <submittedName>
        <fullName evidence="5">Papilin</fullName>
    </submittedName>
</protein>
<feature type="domain" description="BPTI/Kunitz inhibitor" evidence="4">
    <location>
        <begin position="1"/>
        <end position="25"/>
    </location>
</feature>
<dbReference type="Proteomes" id="UP000030665">
    <property type="component" value="Unassembled WGS sequence"/>
</dbReference>
<reference evidence="5" key="2">
    <citation type="submission" date="2014-03" db="EMBL/GenBank/DDBJ databases">
        <title>The whipworm genome and dual-species transcriptomics of an intimate host-pathogen interaction.</title>
        <authorList>
            <person name="Foth B.J."/>
            <person name="Tsai I.J."/>
            <person name="Reid A.J."/>
            <person name="Bancroft A.J."/>
            <person name="Nichol S."/>
            <person name="Tracey A."/>
            <person name="Holroyd N."/>
            <person name="Cotton J.A."/>
            <person name="Stanley E.J."/>
            <person name="Zarowiecki M."/>
            <person name="Liu J.Z."/>
            <person name="Huckvale T."/>
            <person name="Cooper P.J."/>
            <person name="Grencis R.K."/>
            <person name="Berriman M."/>
        </authorList>
    </citation>
    <scope>NUCLEOTIDE SEQUENCE [LARGE SCALE GENOMIC DNA]</scope>
</reference>
<evidence type="ECO:0000313" key="6">
    <source>
        <dbReference type="Proteomes" id="UP000030665"/>
    </source>
</evidence>
<dbReference type="PANTHER" id="PTHR10083">
    <property type="entry name" value="KUNITZ-TYPE PROTEASE INHIBITOR-RELATED"/>
    <property type="match status" value="1"/>
</dbReference>
<keyword evidence="6" id="KW-1185">Reference proteome</keyword>
<evidence type="ECO:0000256" key="1">
    <source>
        <dbReference type="ARBA" id="ARBA00022690"/>
    </source>
</evidence>
<dbReference type="InterPro" id="IPR050098">
    <property type="entry name" value="TFPI/VKTCI-like"/>
</dbReference>
<feature type="domain" description="BPTI/Kunitz inhibitor" evidence="4">
    <location>
        <begin position="36"/>
        <end position="86"/>
    </location>
</feature>
<dbReference type="Gene3D" id="4.10.410.10">
    <property type="entry name" value="Pancreatic trypsin inhibitor Kunitz domain"/>
    <property type="match status" value="6"/>
</dbReference>